<name>A0AA46PKL3_9NOCA</name>
<feature type="domain" description="Type VII secretion system protein EccE" evidence="7">
    <location>
        <begin position="176"/>
        <end position="267"/>
    </location>
</feature>
<comment type="subcellular location">
    <subcellularLocation>
        <location evidence="1">Cell membrane</location>
    </subcellularLocation>
</comment>
<keyword evidence="3" id="KW-1003">Cell membrane</keyword>
<evidence type="ECO:0000256" key="3">
    <source>
        <dbReference type="ARBA" id="ARBA00022475"/>
    </source>
</evidence>
<sequence length="538" mass="56331">MQDGIFRRPRRRCVVTVVRAQCAAVIGATTAAATGAPLPAAVTVAVLAALAVAVPVHGLDAVEWGRLWWRFRRRSLRSGPVIVDVAAGDDRPVGVCWDGTAVVAVVELVPTAGELTRLTRDRAEPLRRLPLAAIAACLATHDVGLDGIDVIVHGSRVCDETAAGAAYERLIGPLPAAATRTVWLALRFDSVACPAAVARRGGGSEGAARAVTAAARRVVRALAEQHHTARILGAGEIAGAVESVAGCADPALLEEDRGAVRLPGGYSRATVVEPGHLDRAIMTRVWSESLSSATIAVRLRPGAEPGAVRVGASVRGTSRTPEPRIRMPGTRRLWSRELDGLLASIPTAEVGLEDLIPLRTMHLADVDALALPVTGCGQLLGADESGAAVSVRLTGRGVRTVYVAGELYLAQQVVFRAVATGARVVIHTDRALAWRPLLAAAGPDRLRLAGDDRGFDTIVYDGVRPATVPAGTTAIHVHAHPDRWPRERPDVSILQPGAAGDRVVLAVGGRRLSLSLVSIDAEAAYIGRPRAAQPAPAR</sequence>
<dbReference type="RefSeq" id="WP_231772660.1">
    <property type="nucleotide sequence ID" value="NZ_CP088969.1"/>
</dbReference>
<dbReference type="NCBIfam" id="TIGR03923">
    <property type="entry name" value="T7SS_EccE"/>
    <property type="match status" value="1"/>
</dbReference>
<keyword evidence="4" id="KW-0812">Transmembrane</keyword>
<proteinExistence type="inferred from homology"/>
<evidence type="ECO:0000256" key="1">
    <source>
        <dbReference type="ARBA" id="ARBA00004236"/>
    </source>
</evidence>
<organism evidence="8 9">
    <name type="scientific">Rhodococcus aetherivorans</name>
    <dbReference type="NCBI Taxonomy" id="191292"/>
    <lineage>
        <taxon>Bacteria</taxon>
        <taxon>Bacillati</taxon>
        <taxon>Actinomycetota</taxon>
        <taxon>Actinomycetes</taxon>
        <taxon>Mycobacteriales</taxon>
        <taxon>Nocardiaceae</taxon>
        <taxon>Rhodococcus</taxon>
    </lineage>
</organism>
<evidence type="ECO:0000256" key="2">
    <source>
        <dbReference type="ARBA" id="ARBA00007759"/>
    </source>
</evidence>
<evidence type="ECO:0000313" key="8">
    <source>
        <dbReference type="EMBL" id="UYF96174.1"/>
    </source>
</evidence>
<dbReference type="InterPro" id="IPR050051">
    <property type="entry name" value="EccE_dom"/>
</dbReference>
<evidence type="ECO:0000259" key="7">
    <source>
        <dbReference type="Pfam" id="PF11203"/>
    </source>
</evidence>
<dbReference type="AlphaFoldDB" id="A0AA46PKL3"/>
<evidence type="ECO:0000256" key="5">
    <source>
        <dbReference type="ARBA" id="ARBA00022989"/>
    </source>
</evidence>
<protein>
    <submittedName>
        <fullName evidence="8">Type VII secretion protein EccE</fullName>
    </submittedName>
</protein>
<keyword evidence="6" id="KW-0472">Membrane</keyword>
<dbReference type="EMBL" id="CP106982">
    <property type="protein sequence ID" value="UYF96174.1"/>
    <property type="molecule type" value="Genomic_DNA"/>
</dbReference>
<reference evidence="8" key="1">
    <citation type="submission" date="2022-09" db="EMBL/GenBank/DDBJ databases">
        <title>The genome sequence of Rhodococcus aetherivorans N1.</title>
        <authorList>
            <person name="Jiang W."/>
        </authorList>
    </citation>
    <scope>NUCLEOTIDE SEQUENCE</scope>
    <source>
        <strain evidence="8">N1</strain>
    </source>
</reference>
<evidence type="ECO:0000256" key="4">
    <source>
        <dbReference type="ARBA" id="ARBA00022692"/>
    </source>
</evidence>
<dbReference type="Pfam" id="PF11203">
    <property type="entry name" value="EccE"/>
    <property type="match status" value="1"/>
</dbReference>
<evidence type="ECO:0000256" key="6">
    <source>
        <dbReference type="ARBA" id="ARBA00023136"/>
    </source>
</evidence>
<dbReference type="GeneID" id="83620884"/>
<dbReference type="Proteomes" id="UP001163947">
    <property type="component" value="Chromosome"/>
</dbReference>
<gene>
    <name evidence="8" type="primary">eccE</name>
    <name evidence="8" type="ORF">OCS65_10665</name>
</gene>
<keyword evidence="5" id="KW-1133">Transmembrane helix</keyword>
<accession>A0AA46PKL3</accession>
<dbReference type="GO" id="GO:0005886">
    <property type="term" value="C:plasma membrane"/>
    <property type="evidence" value="ECO:0007669"/>
    <property type="project" value="UniProtKB-SubCell"/>
</dbReference>
<dbReference type="InterPro" id="IPR021368">
    <property type="entry name" value="T7SS_EccE"/>
</dbReference>
<comment type="similarity">
    <text evidence="2">Belongs to the EccE family.</text>
</comment>
<evidence type="ECO:0000313" key="9">
    <source>
        <dbReference type="Proteomes" id="UP001163947"/>
    </source>
</evidence>